<dbReference type="PANTHER" id="PTHR32401">
    <property type="entry name" value="CONCANAVALIN A-LIKE LECTIN FAMILY PROTEIN"/>
    <property type="match status" value="1"/>
</dbReference>
<dbReference type="CDD" id="cd06899">
    <property type="entry name" value="lectin_legume_LecRK_Arcelin_ConA"/>
    <property type="match status" value="1"/>
</dbReference>
<keyword evidence="2" id="KW-0430">Lectin</keyword>
<organism evidence="7 8">
    <name type="scientific">Ceratodon purpureus</name>
    <name type="common">Fire moss</name>
    <name type="synonym">Dicranum purpureum</name>
    <dbReference type="NCBI Taxonomy" id="3225"/>
    <lineage>
        <taxon>Eukaryota</taxon>
        <taxon>Viridiplantae</taxon>
        <taxon>Streptophyta</taxon>
        <taxon>Embryophyta</taxon>
        <taxon>Bryophyta</taxon>
        <taxon>Bryophytina</taxon>
        <taxon>Bryopsida</taxon>
        <taxon>Dicranidae</taxon>
        <taxon>Pseudoditrichales</taxon>
        <taxon>Ditrichaceae</taxon>
        <taxon>Ceratodon</taxon>
    </lineage>
</organism>
<feature type="region of interest" description="Disordered" evidence="3">
    <location>
        <begin position="280"/>
        <end position="319"/>
    </location>
</feature>
<evidence type="ECO:0000256" key="3">
    <source>
        <dbReference type="SAM" id="MobiDB-lite"/>
    </source>
</evidence>
<dbReference type="AlphaFoldDB" id="A0A8T0IW96"/>
<proteinExistence type="inferred from homology"/>
<dbReference type="InterPro" id="IPR035897">
    <property type="entry name" value="Toll_tir_struct_dom_sf"/>
</dbReference>
<dbReference type="Gene3D" id="2.60.120.200">
    <property type="match status" value="1"/>
</dbReference>
<dbReference type="GO" id="GO:0007165">
    <property type="term" value="P:signal transduction"/>
    <property type="evidence" value="ECO:0007669"/>
    <property type="project" value="InterPro"/>
</dbReference>
<dbReference type="InterPro" id="IPR001220">
    <property type="entry name" value="Legume_lectin_dom"/>
</dbReference>
<dbReference type="GO" id="GO:0030246">
    <property type="term" value="F:carbohydrate binding"/>
    <property type="evidence" value="ECO:0007669"/>
    <property type="project" value="UniProtKB-KW"/>
</dbReference>
<evidence type="ECO:0000256" key="2">
    <source>
        <dbReference type="ARBA" id="ARBA00022734"/>
    </source>
</evidence>
<evidence type="ECO:0000256" key="1">
    <source>
        <dbReference type="ARBA" id="ARBA00007606"/>
    </source>
</evidence>
<keyword evidence="5" id="KW-0732">Signal</keyword>
<keyword evidence="4" id="KW-0472">Membrane</keyword>
<dbReference type="PROSITE" id="PS50104">
    <property type="entry name" value="TIR"/>
    <property type="match status" value="1"/>
</dbReference>
<comment type="caution">
    <text evidence="7">The sequence shown here is derived from an EMBL/GenBank/DDBJ whole genome shotgun (WGS) entry which is preliminary data.</text>
</comment>
<name>A0A8T0IW96_CERPU</name>
<keyword evidence="4" id="KW-1133">Transmembrane helix</keyword>
<evidence type="ECO:0000259" key="6">
    <source>
        <dbReference type="PROSITE" id="PS50104"/>
    </source>
</evidence>
<keyword evidence="4" id="KW-0812">Transmembrane</keyword>
<evidence type="ECO:0000256" key="4">
    <source>
        <dbReference type="SAM" id="Phobius"/>
    </source>
</evidence>
<feature type="compositionally biased region" description="Low complexity" evidence="3">
    <location>
        <begin position="297"/>
        <end position="312"/>
    </location>
</feature>
<feature type="chain" id="PRO_5035927357" description="TIR domain-containing protein" evidence="5">
    <location>
        <begin position="22"/>
        <end position="535"/>
    </location>
</feature>
<dbReference type="Pfam" id="PF00139">
    <property type="entry name" value="Lectin_legB"/>
    <property type="match status" value="1"/>
</dbReference>
<evidence type="ECO:0000313" key="8">
    <source>
        <dbReference type="Proteomes" id="UP000822688"/>
    </source>
</evidence>
<dbReference type="SUPFAM" id="SSF52200">
    <property type="entry name" value="Toll/Interleukin receptor TIR domain"/>
    <property type="match status" value="1"/>
</dbReference>
<feature type="domain" description="TIR" evidence="6">
    <location>
        <begin position="350"/>
        <end position="528"/>
    </location>
</feature>
<gene>
    <name evidence="7" type="ORF">KC19_2G130900</name>
</gene>
<comment type="similarity">
    <text evidence="1">Belongs to the leguminous lectin family.</text>
</comment>
<dbReference type="SUPFAM" id="SSF49899">
    <property type="entry name" value="Concanavalin A-like lectins/glucanases"/>
    <property type="match status" value="1"/>
</dbReference>
<dbReference type="PANTHER" id="PTHR32401:SF48">
    <property type="entry name" value="LEGUME LECTIN DOMAIN-CONTAINING PROTEIN"/>
    <property type="match status" value="1"/>
</dbReference>
<dbReference type="Gene3D" id="3.40.50.10140">
    <property type="entry name" value="Toll/interleukin-1 receptor homology (TIR) domain"/>
    <property type="match status" value="1"/>
</dbReference>
<dbReference type="Pfam" id="PF13676">
    <property type="entry name" value="TIR_2"/>
    <property type="match status" value="1"/>
</dbReference>
<feature type="transmembrane region" description="Helical" evidence="4">
    <location>
        <begin position="323"/>
        <end position="345"/>
    </location>
</feature>
<dbReference type="InterPro" id="IPR000157">
    <property type="entry name" value="TIR_dom"/>
</dbReference>
<dbReference type="InterPro" id="IPR013320">
    <property type="entry name" value="ConA-like_dom_sf"/>
</dbReference>
<dbReference type="Proteomes" id="UP000822688">
    <property type="component" value="Chromosome 2"/>
</dbReference>
<protein>
    <recommendedName>
        <fullName evidence="6">TIR domain-containing protein</fullName>
    </recommendedName>
</protein>
<accession>A0A8T0IW96</accession>
<dbReference type="InterPro" id="IPR050258">
    <property type="entry name" value="Leguminous_Lectin"/>
</dbReference>
<reference evidence="7" key="1">
    <citation type="submission" date="2020-06" db="EMBL/GenBank/DDBJ databases">
        <title>WGS assembly of Ceratodon purpureus strain R40.</title>
        <authorList>
            <person name="Carey S.B."/>
            <person name="Jenkins J."/>
            <person name="Shu S."/>
            <person name="Lovell J.T."/>
            <person name="Sreedasyam A."/>
            <person name="Maumus F."/>
            <person name="Tiley G.P."/>
            <person name="Fernandez-Pozo N."/>
            <person name="Barry K."/>
            <person name="Chen C."/>
            <person name="Wang M."/>
            <person name="Lipzen A."/>
            <person name="Daum C."/>
            <person name="Saski C.A."/>
            <person name="Payton A.C."/>
            <person name="Mcbreen J.C."/>
            <person name="Conrad R.E."/>
            <person name="Kollar L.M."/>
            <person name="Olsson S."/>
            <person name="Huttunen S."/>
            <person name="Landis J.B."/>
            <person name="Wickett N.J."/>
            <person name="Johnson M.G."/>
            <person name="Rensing S.A."/>
            <person name="Grimwood J."/>
            <person name="Schmutz J."/>
            <person name="Mcdaniel S.F."/>
        </authorList>
    </citation>
    <scope>NUCLEOTIDE SEQUENCE</scope>
    <source>
        <strain evidence="7">R40</strain>
    </source>
</reference>
<dbReference type="EMBL" id="CM026422">
    <property type="protein sequence ID" value="KAG0586958.1"/>
    <property type="molecule type" value="Genomic_DNA"/>
</dbReference>
<feature type="signal peptide" evidence="5">
    <location>
        <begin position="1"/>
        <end position="21"/>
    </location>
</feature>
<evidence type="ECO:0000313" key="7">
    <source>
        <dbReference type="EMBL" id="KAG0586958.1"/>
    </source>
</evidence>
<evidence type="ECO:0000256" key="5">
    <source>
        <dbReference type="SAM" id="SignalP"/>
    </source>
</evidence>
<sequence>MGTLQLLHVLVLIIHMLLVEAQNNGGGTTFTYPPFNATSNLSLGGDSEFNEDLVYGTSQVYLNIGNQASLTTSGTCASLLYSKPLQLLGNNNNSSSFSTFFTFSITGTNTAGFAFVLLPQNHTLGIPGGKLCLMPRALDPTSSKFFAVEFDTFKNPEFNDPSNNHVGVNVNSMNSSVTYNLCGQGVEDCSYLAFDYLSNIVQEFTSWVEYDGVTKTVAVFLTNGSTLQDISKPASAIIEVPVDLEGVMSEEMFVGFSGSTTDMNSEIKSIVSWSFSTSAGTHTQGLGPGGSSPSRAPTSSPGGRTIGPTPSSTGGGSGSTAKLAGGITVVGVAALLAIAMAYKLFRLFRRPQRIFLSHAGGEHEEGKNFPDWLYDKMTANWKLKRFIKVFLDRRCLPKGKRFPDEINQQLAKTEVGIVVVTPEFFTRRWPMTELVSFMKSQDKNPDVRILPLFYKMPVSDVRVNLRQGLWEEAWTRIFGDGKHQIVPGDCRAAVQRLCDVNGIEYHANSLGHDREYIESVVAVVAKIVREGIWKR</sequence>
<keyword evidence="8" id="KW-1185">Reference proteome</keyword>